<gene>
    <name evidence="1" type="ORF">GGQ61_002051</name>
</gene>
<dbReference type="RefSeq" id="WP_281372650.1">
    <property type="nucleotide sequence ID" value="NZ_JACIDK010000002.1"/>
</dbReference>
<protein>
    <submittedName>
        <fullName evidence="1">Uncharacterized protein</fullName>
    </submittedName>
</protein>
<sequence>MLFADYENIEGQLAFYQTVNVFVTKALAHLRGNAEHLLSHA</sequence>
<dbReference type="Proteomes" id="UP000530564">
    <property type="component" value="Unassembled WGS sequence"/>
</dbReference>
<dbReference type="AlphaFoldDB" id="A0A839ZZ63"/>
<comment type="caution">
    <text evidence="1">The sequence shown here is derived from an EMBL/GenBank/DDBJ whole genome shotgun (WGS) entry which is preliminary data.</text>
</comment>
<evidence type="ECO:0000313" key="2">
    <source>
        <dbReference type="Proteomes" id="UP000530564"/>
    </source>
</evidence>
<keyword evidence="2" id="KW-1185">Reference proteome</keyword>
<name>A0A839ZZ63_9CAUL</name>
<organism evidence="1 2">
    <name type="scientific">Phenylobacterium haematophilum</name>
    <dbReference type="NCBI Taxonomy" id="98513"/>
    <lineage>
        <taxon>Bacteria</taxon>
        <taxon>Pseudomonadati</taxon>
        <taxon>Pseudomonadota</taxon>
        <taxon>Alphaproteobacteria</taxon>
        <taxon>Caulobacterales</taxon>
        <taxon>Caulobacteraceae</taxon>
        <taxon>Phenylobacterium</taxon>
    </lineage>
</organism>
<proteinExistence type="predicted"/>
<dbReference type="EMBL" id="JACIDK010000002">
    <property type="protein sequence ID" value="MBB3891334.1"/>
    <property type="molecule type" value="Genomic_DNA"/>
</dbReference>
<accession>A0A839ZZ63</accession>
<evidence type="ECO:0000313" key="1">
    <source>
        <dbReference type="EMBL" id="MBB3891334.1"/>
    </source>
</evidence>
<reference evidence="1 2" key="1">
    <citation type="submission" date="2020-08" db="EMBL/GenBank/DDBJ databases">
        <title>Genomic Encyclopedia of Type Strains, Phase IV (KMG-IV): sequencing the most valuable type-strain genomes for metagenomic binning, comparative biology and taxonomic classification.</title>
        <authorList>
            <person name="Goeker M."/>
        </authorList>
    </citation>
    <scope>NUCLEOTIDE SEQUENCE [LARGE SCALE GENOMIC DNA]</scope>
    <source>
        <strain evidence="1 2">DSM 21793</strain>
    </source>
</reference>